<evidence type="ECO:0008006" key="3">
    <source>
        <dbReference type="Google" id="ProtNLM"/>
    </source>
</evidence>
<dbReference type="EMBL" id="JAMWBK010000008">
    <property type="protein sequence ID" value="KAJ8902674.1"/>
    <property type="molecule type" value="Genomic_DNA"/>
</dbReference>
<reference evidence="1 2" key="1">
    <citation type="journal article" date="2023" name="Nat. Commun.">
        <title>Origin of minicircular mitochondrial genomes in red algae.</title>
        <authorList>
            <person name="Lee Y."/>
            <person name="Cho C.H."/>
            <person name="Lee Y.M."/>
            <person name="Park S.I."/>
            <person name="Yang J.H."/>
            <person name="West J.A."/>
            <person name="Bhattacharya D."/>
            <person name="Yoon H.S."/>
        </authorList>
    </citation>
    <scope>NUCLEOTIDE SEQUENCE [LARGE SCALE GENOMIC DNA]</scope>
    <source>
        <strain evidence="1 2">CCMP1338</strain>
        <tissue evidence="1">Whole cell</tissue>
    </source>
</reference>
<dbReference type="AlphaFoldDB" id="A0AAV8UJI5"/>
<proteinExistence type="predicted"/>
<organism evidence="1 2">
    <name type="scientific">Rhodosorus marinus</name>
    <dbReference type="NCBI Taxonomy" id="101924"/>
    <lineage>
        <taxon>Eukaryota</taxon>
        <taxon>Rhodophyta</taxon>
        <taxon>Stylonematophyceae</taxon>
        <taxon>Stylonematales</taxon>
        <taxon>Stylonemataceae</taxon>
        <taxon>Rhodosorus</taxon>
    </lineage>
</organism>
<comment type="caution">
    <text evidence="1">The sequence shown here is derived from an EMBL/GenBank/DDBJ whole genome shotgun (WGS) entry which is preliminary data.</text>
</comment>
<protein>
    <recommendedName>
        <fullName evidence="3">Tim44-like domain-containing protein</fullName>
    </recommendedName>
</protein>
<name>A0AAV8UJI5_9RHOD</name>
<keyword evidence="2" id="KW-1185">Reference proteome</keyword>
<accession>A0AAV8UJI5</accession>
<evidence type="ECO:0000313" key="2">
    <source>
        <dbReference type="Proteomes" id="UP001157974"/>
    </source>
</evidence>
<gene>
    <name evidence="1" type="ORF">NDN08_005994</name>
</gene>
<evidence type="ECO:0000313" key="1">
    <source>
        <dbReference type="EMBL" id="KAJ8902674.1"/>
    </source>
</evidence>
<sequence>MAMKMMQTLRRRSVGASLYRGLCETGGEKEKFDSGTFYPEKPEWLKESILWRSVRWFMVREGLKTIGCSEEEMIDGAKNCVGRVSDCLESGDFKGLNDEAEGDLEGYFNYLRNSNEGIKLEFEDAKVRTATFEELSQDGLQITFSKVEMEIILKAKLNAGKPSKWKHELWEFKSLYSVESEDAQAVPPKPEWKFVNLAVF</sequence>
<dbReference type="Proteomes" id="UP001157974">
    <property type="component" value="Unassembled WGS sequence"/>
</dbReference>